<evidence type="ECO:0000313" key="2">
    <source>
        <dbReference type="EMBL" id="KAK5200633.1"/>
    </source>
</evidence>
<comment type="caution">
    <text evidence="2">The sequence shown here is derived from an EMBL/GenBank/DDBJ whole genome shotgun (WGS) entry which is preliminary data.</text>
</comment>
<keyword evidence="3" id="KW-1185">Reference proteome</keyword>
<evidence type="ECO:0000256" key="1">
    <source>
        <dbReference type="SAM" id="MobiDB-lite"/>
    </source>
</evidence>
<reference evidence="2 3" key="1">
    <citation type="submission" date="2023-08" db="EMBL/GenBank/DDBJ databases">
        <title>Black Yeasts Isolated from many extreme environments.</title>
        <authorList>
            <person name="Coleine C."/>
            <person name="Stajich J.E."/>
            <person name="Selbmann L."/>
        </authorList>
    </citation>
    <scope>NUCLEOTIDE SEQUENCE [LARGE SCALE GENOMIC DNA]</scope>
    <source>
        <strain evidence="2 3">CCFEE 536</strain>
    </source>
</reference>
<dbReference type="EMBL" id="JAVRRA010017288">
    <property type="protein sequence ID" value="KAK5200633.1"/>
    <property type="molecule type" value="Genomic_DNA"/>
</dbReference>
<dbReference type="Proteomes" id="UP001357485">
    <property type="component" value="Unassembled WGS sequence"/>
</dbReference>
<organism evidence="2 3">
    <name type="scientific">Cryomyces antarcticus</name>
    <dbReference type="NCBI Taxonomy" id="329879"/>
    <lineage>
        <taxon>Eukaryota</taxon>
        <taxon>Fungi</taxon>
        <taxon>Dikarya</taxon>
        <taxon>Ascomycota</taxon>
        <taxon>Pezizomycotina</taxon>
        <taxon>Dothideomycetes</taxon>
        <taxon>Dothideomycetes incertae sedis</taxon>
        <taxon>Cryomyces</taxon>
    </lineage>
</organism>
<feature type="region of interest" description="Disordered" evidence="1">
    <location>
        <begin position="47"/>
        <end position="85"/>
    </location>
</feature>
<accession>A0ABR0LNS2</accession>
<protein>
    <submittedName>
        <fullName evidence="2">Uncharacterized protein</fullName>
    </submittedName>
</protein>
<proteinExistence type="predicted"/>
<evidence type="ECO:0000313" key="3">
    <source>
        <dbReference type="Proteomes" id="UP001357485"/>
    </source>
</evidence>
<feature type="non-terminal residue" evidence="2">
    <location>
        <position position="101"/>
    </location>
</feature>
<name>A0ABR0LNS2_9PEZI</name>
<gene>
    <name evidence="2" type="ORF">LTR16_005441</name>
</gene>
<sequence>MSSPGPITEAMGTLAYAFSEVQPYLPMYLHLVVSALFPIYTAAHASLSRPSSAAEPAKRVKSKHGDASDEEDEEGSTQKMEGLSPRDAIVFPVIAGTTLAG</sequence>